<comment type="caution">
    <text evidence="1">The sequence shown here is derived from an EMBL/GenBank/DDBJ whole genome shotgun (WGS) entry which is preliminary data.</text>
</comment>
<name>A0A1V2DPE4_9GAMM</name>
<dbReference type="InterPro" id="IPR049919">
    <property type="entry name" value="IcmW"/>
</dbReference>
<reference evidence="1 2" key="1">
    <citation type="submission" date="2016-12" db="EMBL/GenBank/DDBJ databases">
        <title>Marinobacter lutaoensis whole genome sequencing.</title>
        <authorList>
            <person name="Verma A."/>
            <person name="Krishnamurthi S."/>
        </authorList>
    </citation>
    <scope>NUCLEOTIDE SEQUENCE [LARGE SCALE GENOMIC DNA]</scope>
    <source>
        <strain evidence="1 2">T5054</strain>
    </source>
</reference>
<dbReference type="EMBL" id="MSCW01000009">
    <property type="protein sequence ID" value="ONF42487.1"/>
    <property type="molecule type" value="Genomic_DNA"/>
</dbReference>
<keyword evidence="2" id="KW-1185">Reference proteome</keyword>
<sequence length="173" mass="19472">MDCLTNPELQSTPTHTVGQHTYWRRIDGVAEKVVKLIDEKESWVIEGHPDFMDVLDELISLVRQHPCVTEYMRENPEDTLKLMAYLHGSTAMMLLHVNAELRPQFISSFLDLVSNLVATSPGGEVKVSAQLALERFLAFERAGLIARIFSHERVEGVLDAIERASASAKARRT</sequence>
<accession>A0A1V2DPE4</accession>
<evidence type="ECO:0000313" key="1">
    <source>
        <dbReference type="EMBL" id="ONF42487.1"/>
    </source>
</evidence>
<dbReference type="STRING" id="135739.BTO32_14835"/>
<dbReference type="Proteomes" id="UP000189339">
    <property type="component" value="Unassembled WGS sequence"/>
</dbReference>
<dbReference type="AlphaFoldDB" id="A0A1V2DPE4"/>
<gene>
    <name evidence="1" type="ORF">BTO32_14835</name>
</gene>
<dbReference type="InterPro" id="IPR057079">
    <property type="entry name" value="IcmW-like"/>
</dbReference>
<proteinExistence type="predicted"/>
<dbReference type="RefSeq" id="WP_076725432.1">
    <property type="nucleotide sequence ID" value="NZ_MSCW01000009.1"/>
</dbReference>
<dbReference type="NCBIfam" id="NF038222">
    <property type="entry name" value="IcmW_IVB"/>
    <property type="match status" value="1"/>
</dbReference>
<dbReference type="Pfam" id="PF23130">
    <property type="entry name" value="IcmW"/>
    <property type="match status" value="1"/>
</dbReference>
<protein>
    <submittedName>
        <fullName evidence="1">Uncharacterized protein</fullName>
    </submittedName>
</protein>
<evidence type="ECO:0000313" key="2">
    <source>
        <dbReference type="Proteomes" id="UP000189339"/>
    </source>
</evidence>
<organism evidence="1 2">
    <name type="scientific">Marinobacter lutaoensis</name>
    <dbReference type="NCBI Taxonomy" id="135739"/>
    <lineage>
        <taxon>Bacteria</taxon>
        <taxon>Pseudomonadati</taxon>
        <taxon>Pseudomonadota</taxon>
        <taxon>Gammaproteobacteria</taxon>
        <taxon>Pseudomonadales</taxon>
        <taxon>Marinobacteraceae</taxon>
        <taxon>Marinobacter</taxon>
    </lineage>
</organism>